<protein>
    <submittedName>
        <fullName evidence="3">Uncharacterized protein</fullName>
    </submittedName>
</protein>
<dbReference type="OrthoDB" id="5410764at2759"/>
<sequence length="675" mass="75618">MAPSSTACSDDLIAPYEIVFSCSLCQKTITDLYTKPRSDKGLSTGSDGPETVATKLWITDCGHVICGEHLEGGGVPFHPVDERPKAACPVCVKERSDLTDKKLFGIFQYLSMVRYGRAMRKRLEEAKQSLAAEDKRTRQQLASIQTLRKERAELQSSIERLEAVEKKYKAYKDREPEIKHYLGQFSGVATENALLKDQLVGLGYAVPQTEWSMKKPPPEGGAISCNHNNDAPRGEQRPAEASDVPFRNQYRQKEVQHLSSSSSRKRTREDYLEGVTDGDFEVLMEAPSQQRRRTRDSMLPPPLPTQHAAQRSLPTRRDHFDDSPSRQYLDSRSNIEVHPHENAPEVQAYQDGAWNNARRQDMQTPRPSRPYQPSGPPLMSGVSGLASGRRGSRIDRQVEGAVSQPRLTRPPPDPRNGNEVDSHHSMSQSHSNLLQYQQNHNEQIRNAQTPATRLLPSRAGSRSSFVRQPLVSVPAHGNIRAPDSGYYSNVNPHYTSGYEPLDENYGHAPSRQADHWSRPSFDSPFFKPHFHGPVQQQESPMRQRGATHQSEQLTSGLRHLRMEPVSQQPQPRTIPSLNALSFIDEPYTSANQPVFSRRSGPFSRNQEEQPYRPAVISRAGFIQDPRIPHQVRQQSNSIRLPSAMPPSSQQLAHTSKGSRSGGSMSGLSQSTTTQV</sequence>
<keyword evidence="4" id="KW-1185">Reference proteome</keyword>
<evidence type="ECO:0000256" key="1">
    <source>
        <dbReference type="SAM" id="Coils"/>
    </source>
</evidence>
<accession>A0A517LLE4</accession>
<evidence type="ECO:0000313" key="4">
    <source>
        <dbReference type="Proteomes" id="UP000316270"/>
    </source>
</evidence>
<gene>
    <name evidence="3" type="ORF">FKW77_004949</name>
</gene>
<dbReference type="STRING" id="50376.A0A517LLE4"/>
<reference evidence="3 4" key="1">
    <citation type="submission" date="2019-07" db="EMBL/GenBank/DDBJ databases">
        <title>Finished genome of Venturia effusa.</title>
        <authorList>
            <person name="Young C.A."/>
            <person name="Cox M.P."/>
            <person name="Ganley A.R.D."/>
            <person name="David W.J."/>
        </authorList>
    </citation>
    <scope>NUCLEOTIDE SEQUENCE [LARGE SCALE GENOMIC DNA]</scope>
    <source>
        <strain evidence="4">albino</strain>
    </source>
</reference>
<dbReference type="EMBL" id="CP042199">
    <property type="protein sequence ID" value="QDS76470.1"/>
    <property type="molecule type" value="Genomic_DNA"/>
</dbReference>
<feature type="compositionally biased region" description="Pro residues" evidence="2">
    <location>
        <begin position="367"/>
        <end position="376"/>
    </location>
</feature>
<feature type="compositionally biased region" description="Basic and acidic residues" evidence="2">
    <location>
        <begin position="315"/>
        <end position="324"/>
    </location>
</feature>
<keyword evidence="1" id="KW-0175">Coiled coil</keyword>
<feature type="region of interest" description="Disordered" evidence="2">
    <location>
        <begin position="211"/>
        <end position="327"/>
    </location>
</feature>
<feature type="compositionally biased region" description="Low complexity" evidence="2">
    <location>
        <begin position="665"/>
        <end position="675"/>
    </location>
</feature>
<organism evidence="3 4">
    <name type="scientific">Venturia effusa</name>
    <dbReference type="NCBI Taxonomy" id="50376"/>
    <lineage>
        <taxon>Eukaryota</taxon>
        <taxon>Fungi</taxon>
        <taxon>Dikarya</taxon>
        <taxon>Ascomycota</taxon>
        <taxon>Pezizomycotina</taxon>
        <taxon>Dothideomycetes</taxon>
        <taxon>Pleosporomycetidae</taxon>
        <taxon>Venturiales</taxon>
        <taxon>Venturiaceae</taxon>
        <taxon>Venturia</taxon>
    </lineage>
</organism>
<feature type="coiled-coil region" evidence="1">
    <location>
        <begin position="120"/>
        <end position="174"/>
    </location>
</feature>
<dbReference type="AlphaFoldDB" id="A0A517LLE4"/>
<proteinExistence type="predicted"/>
<name>A0A517LLE4_9PEZI</name>
<feature type="compositionally biased region" description="Basic and acidic residues" evidence="2">
    <location>
        <begin position="230"/>
        <end position="240"/>
    </location>
</feature>
<feature type="compositionally biased region" description="Polar residues" evidence="2">
    <location>
        <begin position="631"/>
        <end position="653"/>
    </location>
</feature>
<feature type="region of interest" description="Disordered" evidence="2">
    <location>
        <begin position="591"/>
        <end position="675"/>
    </location>
</feature>
<evidence type="ECO:0000313" key="3">
    <source>
        <dbReference type="EMBL" id="QDS76470.1"/>
    </source>
</evidence>
<evidence type="ECO:0000256" key="2">
    <source>
        <dbReference type="SAM" id="MobiDB-lite"/>
    </source>
</evidence>
<dbReference type="Proteomes" id="UP000316270">
    <property type="component" value="Chromosome 15"/>
</dbReference>
<feature type="region of interest" description="Disordered" evidence="2">
    <location>
        <begin position="360"/>
        <end position="432"/>
    </location>
</feature>